<dbReference type="Proteomes" id="UP000680132">
    <property type="component" value="Unassembled WGS sequence"/>
</dbReference>
<dbReference type="SUPFAM" id="SSF53756">
    <property type="entry name" value="UDP-Glycosyltransferase/glycogen phosphorylase"/>
    <property type="match status" value="1"/>
</dbReference>
<organism evidence="1 2">
    <name type="scientific">Microbacterium stercoris</name>
    <dbReference type="NCBI Taxonomy" id="2820289"/>
    <lineage>
        <taxon>Bacteria</taxon>
        <taxon>Bacillati</taxon>
        <taxon>Actinomycetota</taxon>
        <taxon>Actinomycetes</taxon>
        <taxon>Micrococcales</taxon>
        <taxon>Microbacteriaceae</taxon>
        <taxon>Microbacterium</taxon>
    </lineage>
</organism>
<dbReference type="Gene3D" id="3.40.50.2000">
    <property type="entry name" value="Glycogen Phosphorylase B"/>
    <property type="match status" value="1"/>
</dbReference>
<keyword evidence="2" id="KW-1185">Reference proteome</keyword>
<evidence type="ECO:0000313" key="1">
    <source>
        <dbReference type="EMBL" id="MBO3663248.1"/>
    </source>
</evidence>
<dbReference type="RefSeq" id="WP_208502041.1">
    <property type="nucleotide sequence ID" value="NZ_JAGFOA010000002.1"/>
</dbReference>
<sequence>MRRVLVLANTRFSPPWIDELAGRPDEPRAWVSEVDAALVPVDQRLLTDPPRWLRRLYRRAPMRAVQVLEALRVGSSFDAVLCWSVADVALLLGLLRRVTRRRMRLVALLTRVSEAKKARLLRVAHPGIERIILPPVTQREIAVDLGVPAAKLVALPWTLDTSFWAPEASGGAMISAAGGEMRDYVTLVRSLEGTGIPCHIAGVLDTARPDWWNADDADRTGEDAAPENVTFGTMPALELRALYDRSRIVVVPLHPTDSDNGITCMNEAWAMGRPVIVSAVAGQRDAFSDGVEGLWVPPGDPEALRAAILTLWNDPVRAAAMGAAGRARVLATRDHAVFAAGVSALL</sequence>
<name>A0A939QQM8_9MICO</name>
<dbReference type="PANTHER" id="PTHR12526">
    <property type="entry name" value="GLYCOSYLTRANSFERASE"/>
    <property type="match status" value="1"/>
</dbReference>
<dbReference type="EMBL" id="JAGFOA010000002">
    <property type="protein sequence ID" value="MBO3663248.1"/>
    <property type="molecule type" value="Genomic_DNA"/>
</dbReference>
<protein>
    <submittedName>
        <fullName evidence="1">Glycosyltransferase family 4 protein</fullName>
    </submittedName>
</protein>
<dbReference type="PANTHER" id="PTHR12526:SF590">
    <property type="entry name" value="ALPHA-MALTOSE-1-PHOSPHATE SYNTHASE"/>
    <property type="match status" value="1"/>
</dbReference>
<comment type="caution">
    <text evidence="1">The sequence shown here is derived from an EMBL/GenBank/DDBJ whole genome shotgun (WGS) entry which is preliminary data.</text>
</comment>
<gene>
    <name evidence="1" type="ORF">J5V96_06955</name>
</gene>
<proteinExistence type="predicted"/>
<dbReference type="AlphaFoldDB" id="A0A939QQM8"/>
<reference evidence="1" key="1">
    <citation type="submission" date="2021-03" db="EMBL/GenBank/DDBJ databases">
        <title>Microbacterium sp. nov., a novel actinobacterium isolated from cow dung.</title>
        <authorList>
            <person name="Zhang L."/>
        </authorList>
    </citation>
    <scope>NUCLEOTIDE SEQUENCE</scope>
    <source>
        <strain evidence="1">NEAU-LLB</strain>
    </source>
</reference>
<evidence type="ECO:0000313" key="2">
    <source>
        <dbReference type="Proteomes" id="UP000680132"/>
    </source>
</evidence>
<dbReference type="Pfam" id="PF13692">
    <property type="entry name" value="Glyco_trans_1_4"/>
    <property type="match status" value="1"/>
</dbReference>
<dbReference type="GO" id="GO:0016757">
    <property type="term" value="F:glycosyltransferase activity"/>
    <property type="evidence" value="ECO:0007669"/>
    <property type="project" value="TreeGrafter"/>
</dbReference>
<accession>A0A939QQM8</accession>